<organism evidence="1 2">
    <name type="scientific">Bradyrhizobium lablabi</name>
    <dbReference type="NCBI Taxonomy" id="722472"/>
    <lineage>
        <taxon>Bacteria</taxon>
        <taxon>Pseudomonadati</taxon>
        <taxon>Pseudomonadota</taxon>
        <taxon>Alphaproteobacteria</taxon>
        <taxon>Hyphomicrobiales</taxon>
        <taxon>Nitrobacteraceae</taxon>
        <taxon>Bradyrhizobium</taxon>
    </lineage>
</organism>
<reference evidence="1 2" key="1">
    <citation type="submission" date="2016-11" db="EMBL/GenBank/DDBJ databases">
        <authorList>
            <person name="Jaros S."/>
            <person name="Januszkiewicz K."/>
            <person name="Wedrychowicz H."/>
        </authorList>
    </citation>
    <scope>NUCLEOTIDE SEQUENCE [LARGE SCALE GENOMIC DNA]</scope>
    <source>
        <strain evidence="1 2">GAS499</strain>
    </source>
</reference>
<gene>
    <name evidence="1" type="ORF">SAMN05444159_1315</name>
</gene>
<dbReference type="RefSeq" id="WP_079537452.1">
    <property type="nucleotide sequence ID" value="NZ_LT670844.1"/>
</dbReference>
<sequence>MIAIGGKPRKAKLPAQPQVVVQRAALANEFALFGTDDKGLTIITWIGDPNAATKFNSKYEAKSRVREMEDVPETRVFKVMEHKAKVAA</sequence>
<proteinExistence type="predicted"/>
<evidence type="ECO:0000313" key="2">
    <source>
        <dbReference type="Proteomes" id="UP000189935"/>
    </source>
</evidence>
<name>A0A1M6LLL0_9BRAD</name>
<accession>A0A1M6LLL0</accession>
<evidence type="ECO:0000313" key="1">
    <source>
        <dbReference type="EMBL" id="SHJ72088.1"/>
    </source>
</evidence>
<protein>
    <submittedName>
        <fullName evidence="1">Uncharacterized protein</fullName>
    </submittedName>
</protein>
<dbReference type="AlphaFoldDB" id="A0A1M6LLL0"/>
<dbReference type="Proteomes" id="UP000189935">
    <property type="component" value="Chromosome I"/>
</dbReference>
<dbReference type="EMBL" id="LT670844">
    <property type="protein sequence ID" value="SHJ72088.1"/>
    <property type="molecule type" value="Genomic_DNA"/>
</dbReference>